<name>A0A7N2M5M0_QUELO</name>
<dbReference type="EnsemblPlants" id="QL07p034801:mrna">
    <property type="protein sequence ID" value="QL07p034801:mrna"/>
    <property type="gene ID" value="QL07p034801"/>
</dbReference>
<evidence type="ECO:0000313" key="3">
    <source>
        <dbReference type="Proteomes" id="UP000594261"/>
    </source>
</evidence>
<evidence type="ECO:0000313" key="2">
    <source>
        <dbReference type="EnsemblPlants" id="QL07p034801:mrna"/>
    </source>
</evidence>
<dbReference type="InterPro" id="IPR052842">
    <property type="entry name" value="ER_Co-chaperone"/>
</dbReference>
<accession>A0A7N2M5M0</accession>
<reference evidence="2 3" key="1">
    <citation type="journal article" date="2016" name="G3 (Bethesda)">
        <title>First Draft Assembly and Annotation of the Genome of a California Endemic Oak Quercus lobata Nee (Fagaceae).</title>
        <authorList>
            <person name="Sork V.L."/>
            <person name="Fitz-Gibbon S.T."/>
            <person name="Puiu D."/>
            <person name="Crepeau M."/>
            <person name="Gugger P.F."/>
            <person name="Sherman R."/>
            <person name="Stevens K."/>
            <person name="Langley C.H."/>
            <person name="Pellegrini M."/>
            <person name="Salzberg S.L."/>
        </authorList>
    </citation>
    <scope>NUCLEOTIDE SEQUENCE [LARGE SCALE GENOMIC DNA]</scope>
    <source>
        <strain evidence="2 3">cv. SW786</strain>
    </source>
</reference>
<dbReference type="EMBL" id="LRBV02000007">
    <property type="status" value="NOT_ANNOTATED_CDS"/>
    <property type="molecule type" value="Genomic_DNA"/>
</dbReference>
<dbReference type="InParanoid" id="A0A7N2M5M0"/>
<sequence>MFTQDNDGYTYFTSGGGGPGHGQNTFRPDEWQSTGGSGGSKSFSFSFGGSGGPGSFGFGLNDIFSNFFGGDTKGGVQFGGFGGSTRTAFSVKDLGIYPRRAPGVFTMVQDVTDLTVRRPGVDALPAIVGWLSNGEKHVLKTGISVKDIKSAVNDLSIYIRLGFLRNHLQGNRIQPSALGILFPTLLDATKQSAFLNAFDKAGFKSVDKLLVAYKPR</sequence>
<reference evidence="2" key="2">
    <citation type="submission" date="2021-01" db="UniProtKB">
        <authorList>
            <consortium name="EnsemblPlants"/>
        </authorList>
    </citation>
    <scope>IDENTIFICATION</scope>
</reference>
<dbReference type="PANTHER" id="PTHR45184:SF1">
    <property type="entry name" value="DNAJ PROTEIN ERDJ3A"/>
    <property type="match status" value="1"/>
</dbReference>
<protein>
    <submittedName>
        <fullName evidence="2">Uncharacterized protein</fullName>
    </submittedName>
</protein>
<organism evidence="2 3">
    <name type="scientific">Quercus lobata</name>
    <name type="common">Valley oak</name>
    <dbReference type="NCBI Taxonomy" id="97700"/>
    <lineage>
        <taxon>Eukaryota</taxon>
        <taxon>Viridiplantae</taxon>
        <taxon>Streptophyta</taxon>
        <taxon>Embryophyta</taxon>
        <taxon>Tracheophyta</taxon>
        <taxon>Spermatophyta</taxon>
        <taxon>Magnoliopsida</taxon>
        <taxon>eudicotyledons</taxon>
        <taxon>Gunneridae</taxon>
        <taxon>Pentapetalae</taxon>
        <taxon>rosids</taxon>
        <taxon>fabids</taxon>
        <taxon>Fagales</taxon>
        <taxon>Fagaceae</taxon>
        <taxon>Quercus</taxon>
    </lineage>
</organism>
<dbReference type="PANTHER" id="PTHR45184">
    <property type="entry name" value="DNAJ PROTEIN ERDJ3A"/>
    <property type="match status" value="1"/>
</dbReference>
<dbReference type="Proteomes" id="UP000594261">
    <property type="component" value="Chromosome 7"/>
</dbReference>
<dbReference type="Gramene" id="QL07p034801:mrna">
    <property type="protein sequence ID" value="QL07p034801:mrna"/>
    <property type="gene ID" value="QL07p034801"/>
</dbReference>
<proteinExistence type="predicted"/>
<feature type="region of interest" description="Disordered" evidence="1">
    <location>
        <begin position="1"/>
        <end position="44"/>
    </location>
</feature>
<feature type="compositionally biased region" description="Polar residues" evidence="1">
    <location>
        <begin position="22"/>
        <end position="34"/>
    </location>
</feature>
<dbReference type="AlphaFoldDB" id="A0A7N2M5M0"/>
<feature type="compositionally biased region" description="Polar residues" evidence="1">
    <location>
        <begin position="1"/>
        <end position="13"/>
    </location>
</feature>
<evidence type="ECO:0000256" key="1">
    <source>
        <dbReference type="SAM" id="MobiDB-lite"/>
    </source>
</evidence>
<keyword evidence="3" id="KW-1185">Reference proteome</keyword>